<comment type="caution">
    <text evidence="3">The sequence shown here is derived from an EMBL/GenBank/DDBJ whole genome shotgun (WGS) entry which is preliminary data.</text>
</comment>
<keyword evidence="2" id="KW-0472">Membrane</keyword>
<feature type="transmembrane region" description="Helical" evidence="2">
    <location>
        <begin position="104"/>
        <end position="128"/>
    </location>
</feature>
<keyword evidence="2" id="KW-1133">Transmembrane helix</keyword>
<accession>A0AAW1P877</accession>
<keyword evidence="4" id="KW-1185">Reference proteome</keyword>
<evidence type="ECO:0000256" key="2">
    <source>
        <dbReference type="SAM" id="Phobius"/>
    </source>
</evidence>
<evidence type="ECO:0000313" key="4">
    <source>
        <dbReference type="Proteomes" id="UP001465755"/>
    </source>
</evidence>
<protein>
    <submittedName>
        <fullName evidence="3">Uncharacterized protein</fullName>
    </submittedName>
</protein>
<evidence type="ECO:0000256" key="1">
    <source>
        <dbReference type="SAM" id="Coils"/>
    </source>
</evidence>
<evidence type="ECO:0000313" key="3">
    <source>
        <dbReference type="EMBL" id="KAK9805950.1"/>
    </source>
</evidence>
<reference evidence="3 4" key="1">
    <citation type="journal article" date="2024" name="Nat. Commun.">
        <title>Phylogenomics reveals the evolutionary origins of lichenization in chlorophyte algae.</title>
        <authorList>
            <person name="Puginier C."/>
            <person name="Libourel C."/>
            <person name="Otte J."/>
            <person name="Skaloud P."/>
            <person name="Haon M."/>
            <person name="Grisel S."/>
            <person name="Petersen M."/>
            <person name="Berrin J.G."/>
            <person name="Delaux P.M."/>
            <person name="Dal Grande F."/>
            <person name="Keller J."/>
        </authorList>
    </citation>
    <scope>NUCLEOTIDE SEQUENCE [LARGE SCALE GENOMIC DNA]</scope>
    <source>
        <strain evidence="3 4">SAG 2036</strain>
    </source>
</reference>
<dbReference type="EMBL" id="JALJOQ010000040">
    <property type="protein sequence ID" value="KAK9805950.1"/>
    <property type="molecule type" value="Genomic_DNA"/>
</dbReference>
<keyword evidence="1" id="KW-0175">Coiled coil</keyword>
<feature type="coiled-coil region" evidence="1">
    <location>
        <begin position="137"/>
        <end position="164"/>
    </location>
</feature>
<dbReference type="AlphaFoldDB" id="A0AAW1P877"/>
<sequence length="166" mass="18582">MSRVTDRANAHSCGLHQRAQHYYPRPARAPSLCQQALPDLAAQALPSVDTSRMLDGPDITLFRQPGNLGVLQSMADRDQVHFMETQRDDMGDVQPFMGGAQTDWPAASVSLFVLLFVLALSFQNIFGLDKRLLAMIRSNQAKRLAAENDKLEQARRRLEAQFEADE</sequence>
<dbReference type="Proteomes" id="UP001465755">
    <property type="component" value="Unassembled WGS sequence"/>
</dbReference>
<organism evidence="3 4">
    <name type="scientific">Symbiochloris irregularis</name>
    <dbReference type="NCBI Taxonomy" id="706552"/>
    <lineage>
        <taxon>Eukaryota</taxon>
        <taxon>Viridiplantae</taxon>
        <taxon>Chlorophyta</taxon>
        <taxon>core chlorophytes</taxon>
        <taxon>Trebouxiophyceae</taxon>
        <taxon>Trebouxiales</taxon>
        <taxon>Trebouxiaceae</taxon>
        <taxon>Symbiochloris</taxon>
    </lineage>
</organism>
<name>A0AAW1P877_9CHLO</name>
<gene>
    <name evidence="3" type="ORF">WJX73_007971</name>
</gene>
<keyword evidence="2" id="KW-0812">Transmembrane</keyword>
<proteinExistence type="predicted"/>